<comment type="similarity">
    <text evidence="2">Belongs to the DivIVA family.</text>
</comment>
<protein>
    <recommendedName>
        <fullName evidence="3">Cell wall synthesis protein Wag31</fullName>
    </recommendedName>
    <alternativeName>
        <fullName evidence="8">Antigen 84</fullName>
    </alternativeName>
</protein>
<dbReference type="RefSeq" id="WP_166756476.1">
    <property type="nucleotide sequence ID" value="NZ_BAABJU010000003.1"/>
</dbReference>
<evidence type="ECO:0000313" key="11">
    <source>
        <dbReference type="EMBL" id="GGL60600.1"/>
    </source>
</evidence>
<name>A0A846LZJ9_9ACTN</name>
<reference evidence="11" key="1">
    <citation type="journal article" date="2014" name="Int. J. Syst. Evol. Microbiol.">
        <title>Complete genome of a new Firmicutes species belonging to the dominant human colonic microbiota ('Ruminococcus bicirculans') reveals two chromosomes and a selective capacity to utilize plant glucans.</title>
        <authorList>
            <consortium name="NISC Comparative Sequencing Program"/>
            <person name="Wegmann U."/>
            <person name="Louis P."/>
            <person name="Goesmann A."/>
            <person name="Henrissat B."/>
            <person name="Duncan S.H."/>
            <person name="Flint H.J."/>
        </authorList>
    </citation>
    <scope>NUCLEOTIDE SEQUENCE</scope>
    <source>
        <strain evidence="11">CGMCC 4.5581</strain>
    </source>
</reference>
<evidence type="ECO:0000313" key="13">
    <source>
        <dbReference type="Proteomes" id="UP000552836"/>
    </source>
</evidence>
<dbReference type="EMBL" id="JAAMPA010000002">
    <property type="protein sequence ID" value="NIH68859.1"/>
    <property type="molecule type" value="Genomic_DNA"/>
</dbReference>
<comment type="caution">
    <text evidence="12">The sequence shown here is derived from an EMBL/GenBank/DDBJ whole genome shotgun (WGS) entry which is preliminary data.</text>
</comment>
<dbReference type="InterPro" id="IPR019933">
    <property type="entry name" value="DivIVA_domain"/>
</dbReference>
<dbReference type="Proteomes" id="UP000552836">
    <property type="component" value="Unassembled WGS sequence"/>
</dbReference>
<evidence type="ECO:0000256" key="1">
    <source>
        <dbReference type="ARBA" id="ARBA00004496"/>
    </source>
</evidence>
<dbReference type="GO" id="GO:0051301">
    <property type="term" value="P:cell division"/>
    <property type="evidence" value="ECO:0007669"/>
    <property type="project" value="UniProtKB-KW"/>
</dbReference>
<dbReference type="GO" id="GO:0005737">
    <property type="term" value="C:cytoplasm"/>
    <property type="evidence" value="ECO:0007669"/>
    <property type="project" value="UniProtKB-SubCell"/>
</dbReference>
<dbReference type="InterPro" id="IPR007793">
    <property type="entry name" value="DivIVA_fam"/>
</dbReference>
<keyword evidence="7" id="KW-0131">Cell cycle</keyword>
<keyword evidence="14" id="KW-1185">Reference proteome</keyword>
<organism evidence="12 13">
    <name type="scientific">Modestobacter marinus</name>
    <dbReference type="NCBI Taxonomy" id="477641"/>
    <lineage>
        <taxon>Bacteria</taxon>
        <taxon>Bacillati</taxon>
        <taxon>Actinomycetota</taxon>
        <taxon>Actinomycetes</taxon>
        <taxon>Geodermatophilales</taxon>
        <taxon>Geodermatophilaceae</taxon>
        <taxon>Modestobacter</taxon>
    </lineage>
</organism>
<accession>A0A846LZJ9</accession>
<evidence type="ECO:0000313" key="14">
    <source>
        <dbReference type="Proteomes" id="UP000648663"/>
    </source>
</evidence>
<feature type="region of interest" description="Disordered" evidence="10">
    <location>
        <begin position="209"/>
        <end position="259"/>
    </location>
</feature>
<sequence length="259" mass="27489">MTTSSSGSGYEAGPPTADDLRAVHFTPASMLHPGYTDREVDAFVARAADGLAQLTEENGRLARENVQLAEENAELRAQLQALQEQVDAAASRPSPSDQAVGILATAQLTADEYVAEAEDFSRQMTSEARAQYEEQLTAAREKAGAIIEAAQEAAATMRGNGVPVVGGGQPESEELKEQVAYLKAFSQACRVQLRSYLEALLSDVESEWGRAHPGALPTPPRGTRPQQLERGDRPDVAFPANTVADDEPAAAVPASRSSA</sequence>
<reference evidence="12 13" key="3">
    <citation type="submission" date="2020-02" db="EMBL/GenBank/DDBJ databases">
        <title>Sequencing the genomes of 1000 actinobacteria strains.</title>
        <authorList>
            <person name="Klenk H.-P."/>
        </authorList>
    </citation>
    <scope>NUCLEOTIDE SEQUENCE [LARGE SCALE GENOMIC DNA]</scope>
    <source>
        <strain evidence="12 13">DSM 45201</strain>
    </source>
</reference>
<evidence type="ECO:0000256" key="6">
    <source>
        <dbReference type="ARBA" id="ARBA00023054"/>
    </source>
</evidence>
<dbReference type="EMBL" id="BMMI01000002">
    <property type="protein sequence ID" value="GGL60600.1"/>
    <property type="molecule type" value="Genomic_DNA"/>
</dbReference>
<dbReference type="AlphaFoldDB" id="A0A846LZJ9"/>
<evidence type="ECO:0000256" key="2">
    <source>
        <dbReference type="ARBA" id="ARBA00009008"/>
    </source>
</evidence>
<proteinExistence type="inferred from homology"/>
<keyword evidence="5" id="KW-0132">Cell division</keyword>
<reference evidence="14" key="2">
    <citation type="journal article" date="2019" name="Int. J. Syst. Evol. Microbiol.">
        <title>The Global Catalogue of Microorganisms (GCM) 10K type strain sequencing project: providing services to taxonomists for standard genome sequencing and annotation.</title>
        <authorList>
            <consortium name="The Broad Institute Genomics Platform"/>
            <consortium name="The Broad Institute Genome Sequencing Center for Infectious Disease"/>
            <person name="Wu L."/>
            <person name="Ma J."/>
        </authorList>
    </citation>
    <scope>NUCLEOTIDE SEQUENCE [LARGE SCALE GENOMIC DNA]</scope>
    <source>
        <strain evidence="14">CGMCC 4.5581</strain>
    </source>
</reference>
<keyword evidence="6 9" id="KW-0175">Coiled coil</keyword>
<evidence type="ECO:0000256" key="9">
    <source>
        <dbReference type="SAM" id="Coils"/>
    </source>
</evidence>
<dbReference type="Proteomes" id="UP000648663">
    <property type="component" value="Unassembled WGS sequence"/>
</dbReference>
<feature type="coiled-coil region" evidence="9">
    <location>
        <begin position="51"/>
        <end position="92"/>
    </location>
</feature>
<evidence type="ECO:0000256" key="7">
    <source>
        <dbReference type="ARBA" id="ARBA00023306"/>
    </source>
</evidence>
<evidence type="ECO:0000256" key="3">
    <source>
        <dbReference type="ARBA" id="ARBA00018787"/>
    </source>
</evidence>
<reference evidence="11" key="4">
    <citation type="submission" date="2024-05" db="EMBL/GenBank/DDBJ databases">
        <authorList>
            <person name="Sun Q."/>
            <person name="Zhou Y."/>
        </authorList>
    </citation>
    <scope>NUCLEOTIDE SEQUENCE</scope>
    <source>
        <strain evidence="11">CGMCC 4.5581</strain>
    </source>
</reference>
<keyword evidence="4" id="KW-0963">Cytoplasm</keyword>
<dbReference type="NCBIfam" id="TIGR03544">
    <property type="entry name" value="DivI1A_domain"/>
    <property type="match status" value="1"/>
</dbReference>
<evidence type="ECO:0000256" key="10">
    <source>
        <dbReference type="SAM" id="MobiDB-lite"/>
    </source>
</evidence>
<evidence type="ECO:0000256" key="5">
    <source>
        <dbReference type="ARBA" id="ARBA00022618"/>
    </source>
</evidence>
<dbReference type="PANTHER" id="PTHR35794">
    <property type="entry name" value="CELL DIVISION PROTEIN DIVIVA"/>
    <property type="match status" value="1"/>
</dbReference>
<evidence type="ECO:0000256" key="8">
    <source>
        <dbReference type="ARBA" id="ARBA00031737"/>
    </source>
</evidence>
<evidence type="ECO:0000313" key="12">
    <source>
        <dbReference type="EMBL" id="NIH68859.1"/>
    </source>
</evidence>
<dbReference type="PANTHER" id="PTHR35794:SF2">
    <property type="entry name" value="CELL DIVISION PROTEIN DIVIVA"/>
    <property type="match status" value="1"/>
</dbReference>
<evidence type="ECO:0000256" key="4">
    <source>
        <dbReference type="ARBA" id="ARBA00022490"/>
    </source>
</evidence>
<dbReference type="Gene3D" id="6.10.250.660">
    <property type="match status" value="1"/>
</dbReference>
<comment type="subcellular location">
    <subcellularLocation>
        <location evidence="1">Cytoplasm</location>
    </subcellularLocation>
</comment>
<gene>
    <name evidence="12" type="ORF">FB380_003347</name>
    <name evidence="11" type="ORF">GCM10011589_15810</name>
</gene>
<feature type="compositionally biased region" description="Low complexity" evidence="10">
    <location>
        <begin position="249"/>
        <end position="259"/>
    </location>
</feature>